<dbReference type="EMBL" id="WPHG01000010">
    <property type="protein sequence ID" value="MVB00080.1"/>
    <property type="molecule type" value="Genomic_DNA"/>
</dbReference>
<keyword evidence="1" id="KW-1133">Transmembrane helix</keyword>
<evidence type="ECO:0000313" key="3">
    <source>
        <dbReference type="Proteomes" id="UP000463224"/>
    </source>
</evidence>
<gene>
    <name evidence="2" type="ORF">GN330_22805</name>
</gene>
<sequence>MAAKQTFWGFVWLGTSVIMYYVDGEVTILSAGTLVCAVVLFAASDVIKAIQDKDGQQ</sequence>
<name>A0A844QR72_9HYPH</name>
<feature type="transmembrane region" description="Helical" evidence="1">
    <location>
        <begin position="7"/>
        <end position="22"/>
    </location>
</feature>
<protein>
    <submittedName>
        <fullName evidence="2">Uncharacterized protein</fullName>
    </submittedName>
</protein>
<dbReference type="Proteomes" id="UP000463224">
    <property type="component" value="Unassembled WGS sequence"/>
</dbReference>
<reference evidence="2 3" key="1">
    <citation type="submission" date="2019-12" db="EMBL/GenBank/DDBJ databases">
        <title>Nitratireductor arenosus sp. nov., Isolated from sea sand, Jeju island, South Korea.</title>
        <authorList>
            <person name="Kim W."/>
        </authorList>
    </citation>
    <scope>NUCLEOTIDE SEQUENCE [LARGE SCALE GENOMIC DNA]</scope>
    <source>
        <strain evidence="2 3">CAU 1489</strain>
    </source>
</reference>
<proteinExistence type="predicted"/>
<keyword evidence="1" id="KW-0812">Transmembrane</keyword>
<feature type="transmembrane region" description="Helical" evidence="1">
    <location>
        <begin position="28"/>
        <end position="47"/>
    </location>
</feature>
<keyword evidence="1" id="KW-0472">Membrane</keyword>
<organism evidence="2 3">
    <name type="scientific">Nitratireductor arenosus</name>
    <dbReference type="NCBI Taxonomy" id="2682096"/>
    <lineage>
        <taxon>Bacteria</taxon>
        <taxon>Pseudomonadati</taxon>
        <taxon>Pseudomonadota</taxon>
        <taxon>Alphaproteobacteria</taxon>
        <taxon>Hyphomicrobiales</taxon>
        <taxon>Phyllobacteriaceae</taxon>
        <taxon>Nitratireductor</taxon>
    </lineage>
</organism>
<evidence type="ECO:0000313" key="2">
    <source>
        <dbReference type="EMBL" id="MVB00080.1"/>
    </source>
</evidence>
<dbReference type="RefSeq" id="WP_156715938.1">
    <property type="nucleotide sequence ID" value="NZ_WPHG01000010.1"/>
</dbReference>
<accession>A0A844QR72</accession>
<evidence type="ECO:0000256" key="1">
    <source>
        <dbReference type="SAM" id="Phobius"/>
    </source>
</evidence>
<dbReference type="AlphaFoldDB" id="A0A844QR72"/>
<keyword evidence="3" id="KW-1185">Reference proteome</keyword>
<comment type="caution">
    <text evidence="2">The sequence shown here is derived from an EMBL/GenBank/DDBJ whole genome shotgun (WGS) entry which is preliminary data.</text>
</comment>